<feature type="compositionally biased region" description="Basic and acidic residues" evidence="1">
    <location>
        <begin position="263"/>
        <end position="279"/>
    </location>
</feature>
<feature type="compositionally biased region" description="Acidic residues" evidence="1">
    <location>
        <begin position="251"/>
        <end position="262"/>
    </location>
</feature>
<dbReference type="Proteomes" id="UP001152797">
    <property type="component" value="Unassembled WGS sequence"/>
</dbReference>
<evidence type="ECO:0000313" key="4">
    <source>
        <dbReference type="Proteomes" id="UP001152797"/>
    </source>
</evidence>
<feature type="compositionally biased region" description="Basic and acidic residues" evidence="1">
    <location>
        <begin position="379"/>
        <end position="389"/>
    </location>
</feature>
<feature type="compositionally biased region" description="Basic and acidic residues" evidence="1">
    <location>
        <begin position="677"/>
        <end position="713"/>
    </location>
</feature>
<proteinExistence type="predicted"/>
<name>A0A9P1BK14_9DINO</name>
<feature type="compositionally biased region" description="Basic and acidic residues" evidence="1">
    <location>
        <begin position="339"/>
        <end position="362"/>
    </location>
</feature>
<organism evidence="2">
    <name type="scientific">Cladocopium goreaui</name>
    <dbReference type="NCBI Taxonomy" id="2562237"/>
    <lineage>
        <taxon>Eukaryota</taxon>
        <taxon>Sar</taxon>
        <taxon>Alveolata</taxon>
        <taxon>Dinophyceae</taxon>
        <taxon>Suessiales</taxon>
        <taxon>Symbiodiniaceae</taxon>
        <taxon>Cladocopium</taxon>
    </lineage>
</organism>
<feature type="compositionally biased region" description="Basic and acidic residues" evidence="1">
    <location>
        <begin position="629"/>
        <end position="644"/>
    </location>
</feature>
<feature type="compositionally biased region" description="Basic and acidic residues" evidence="1">
    <location>
        <begin position="398"/>
        <end position="431"/>
    </location>
</feature>
<protein>
    <submittedName>
        <fullName evidence="3">Midasin (Dynein-related AAA-ATPase MDN1) (MIDAS-containing protein)</fullName>
    </submittedName>
</protein>
<dbReference type="EMBL" id="CAMXCT030000103">
    <property type="protein sequence ID" value="CAL4761180.1"/>
    <property type="molecule type" value="Genomic_DNA"/>
</dbReference>
<evidence type="ECO:0000256" key="1">
    <source>
        <dbReference type="SAM" id="MobiDB-lite"/>
    </source>
</evidence>
<feature type="compositionally biased region" description="Acidic residues" evidence="1">
    <location>
        <begin position="229"/>
        <end position="238"/>
    </location>
</feature>
<dbReference type="EMBL" id="CAMXCT020000103">
    <property type="protein sequence ID" value="CAL1127243.1"/>
    <property type="molecule type" value="Genomic_DNA"/>
</dbReference>
<reference evidence="3 4" key="2">
    <citation type="submission" date="2024-05" db="EMBL/GenBank/DDBJ databases">
        <authorList>
            <person name="Chen Y."/>
            <person name="Shah S."/>
            <person name="Dougan E. K."/>
            <person name="Thang M."/>
            <person name="Chan C."/>
        </authorList>
    </citation>
    <scope>NUCLEOTIDE SEQUENCE [LARGE SCALE GENOMIC DNA]</scope>
</reference>
<feature type="compositionally biased region" description="Acidic residues" evidence="1">
    <location>
        <begin position="205"/>
        <end position="220"/>
    </location>
</feature>
<accession>A0A9P1BK14</accession>
<evidence type="ECO:0000313" key="2">
    <source>
        <dbReference type="EMBL" id="CAI3973868.1"/>
    </source>
</evidence>
<gene>
    <name evidence="2" type="ORF">C1SCF055_LOCUS2317</name>
</gene>
<feature type="region of interest" description="Disordered" evidence="1">
    <location>
        <begin position="172"/>
        <end position="586"/>
    </location>
</feature>
<reference evidence="2" key="1">
    <citation type="submission" date="2022-10" db="EMBL/GenBank/DDBJ databases">
        <authorList>
            <person name="Chen Y."/>
            <person name="Dougan E. K."/>
            <person name="Chan C."/>
            <person name="Rhodes N."/>
            <person name="Thang M."/>
        </authorList>
    </citation>
    <scope>NUCLEOTIDE SEQUENCE</scope>
</reference>
<feature type="region of interest" description="Disordered" evidence="1">
    <location>
        <begin position="616"/>
        <end position="818"/>
    </location>
</feature>
<sequence length="954" mass="106668">MSKPRSGPDQVALLKDFLKELCGEDDYVIKRRKAIKAASGLSLKDSRVARFTFLSRYADTAGIREHEVEQDDNANYLLQFFATFADQLPVDAELKEALCWASHSLGLNPHLKSTQLHMAWAESESELQRAFFSYMMRRFQKNSNARPGRSHMSDIKAVIRAKLKAAGLLTKKGKKVASRGRSSSWKNLDQAGDEKAEDEKISPTELEESEEEDEDEEEEEAQHPKDEGEKEDEEDEEGKEGGQDSSNAGEALEEGEQEEEEGEAKKGDDQDEGQKHEGDNGANEEDFDDGAAEAEGYEVEEVEGYEEGLLREEGTGEEEARENDEILEAMMAEDEKELDDMMKFLQSDHEEQKKKTAKKDYGPLRPDQFDTLPMESDPDFWRLDSKEDSQVLIYSPPDETKAKAPENAEDDKKANKKSNPPDEKAQAKLKDMPAAVWTTRCRRLKNPDAENEKAGNETESLKDEEEVKTKQGKHLDKKDAPNEEDAPKTKDDDVKPKRSKSAKGEVSKQDTHKGSSTDKAAKDPKKEKTPLESKASSKDKTAIPNKKDPEEPKEIELVSDENEERENRGTFKDRKPMTKEPPVYNDSIACVAKKRADEEEKANDIAEVLEAQKMMRQAVREEEEEAEDMDRFMREDEESSEGRKGRGKGKGRGRGKGKGRGRGRAKGRGKSTCARNLETEFKEASEKPEGESKVKELEAAEEAKKSQKKKSDAGDDGETPPAKRRKNAPQKKNEKGKKEEDDAGGAERKVPVKAEAATRRKRKQKDEDTTPKKEHKEASAEKLGEESEGAKPATVTPKKKARVGTAESPKVSPKNTRKRWAAMKDVSFAEVKQVINADQDFAGLAPTLKELEKTLGEGKSFTLRAPESLPDKVPLQPGQKEPGLQVLLTARSFYVYPVLPATVALVNKNLGMAFKVNSQKGVSIGWAKYSGVGPSWECAKYLAGWQRSYESETR</sequence>
<dbReference type="AlphaFoldDB" id="A0A9P1BK14"/>
<keyword evidence="4" id="KW-1185">Reference proteome</keyword>
<feature type="compositionally biased region" description="Basic and acidic residues" evidence="1">
    <location>
        <begin position="445"/>
        <end position="556"/>
    </location>
</feature>
<evidence type="ECO:0000313" key="3">
    <source>
        <dbReference type="EMBL" id="CAL4761180.1"/>
    </source>
</evidence>
<feature type="compositionally biased region" description="Basic and acidic residues" evidence="1">
    <location>
        <begin position="565"/>
        <end position="578"/>
    </location>
</feature>
<feature type="compositionally biased region" description="Acidic residues" evidence="1">
    <location>
        <begin position="315"/>
        <end position="338"/>
    </location>
</feature>
<dbReference type="EMBL" id="CAMXCT010000103">
    <property type="protein sequence ID" value="CAI3973868.1"/>
    <property type="molecule type" value="Genomic_DNA"/>
</dbReference>
<feature type="compositionally biased region" description="Basic residues" evidence="1">
    <location>
        <begin position="645"/>
        <end position="669"/>
    </location>
</feature>
<comment type="caution">
    <text evidence="2">The sequence shown here is derived from an EMBL/GenBank/DDBJ whole genome shotgun (WGS) entry which is preliminary data.</text>
</comment>
<feature type="compositionally biased region" description="Acidic residues" evidence="1">
    <location>
        <begin position="282"/>
        <end position="306"/>
    </location>
</feature>
<feature type="compositionally biased region" description="Basic and acidic residues" evidence="1">
    <location>
        <begin position="192"/>
        <end position="202"/>
    </location>
</feature>
<feature type="compositionally biased region" description="Basic and acidic residues" evidence="1">
    <location>
        <begin position="731"/>
        <end position="789"/>
    </location>
</feature>